<dbReference type="SUPFAM" id="SSF46785">
    <property type="entry name" value="Winged helix' DNA-binding domain"/>
    <property type="match status" value="1"/>
</dbReference>
<dbReference type="GO" id="GO:0006071">
    <property type="term" value="P:glycerol metabolic process"/>
    <property type="evidence" value="ECO:0007669"/>
    <property type="project" value="UniProtKB-KW"/>
</dbReference>
<evidence type="ECO:0000256" key="5">
    <source>
        <dbReference type="ARBA" id="ARBA00058938"/>
    </source>
</evidence>
<sequence length="335" mass="35794">MPCREECVRRTRAATPDNPDAAVGVAAVGDLSQVIRLPVIKFPDIDSGKLSRRALTVRPIDADGVLAEVSSPAGLQQNDEVSASRRGRPTGPTGPVIGRALQLLDAFDPQHRELSLSELARRAHLPLSTAHRLTHELCVWGAVERGDDGLYRIGLRLWELGSLAPRGPGLREVALPFLEDLSRSTGENAQLAVREGLELVFVERIAGSGAVPVLTRVGGRFALTATGVGLVLLAHAPVEVQEEVLSGPFERYTSKTLTHPAQLRRLLADVRSKGFSISDRQVTMDALSVGAPIRDARGEVVAAVSLVVHYGSATPRALAWLVRTSAQAISRALPG</sequence>
<dbReference type="InterPro" id="IPR014757">
    <property type="entry name" value="Tscrpt_reg_IclR_C"/>
</dbReference>
<dbReference type="SUPFAM" id="SSF55781">
    <property type="entry name" value="GAF domain-like"/>
    <property type="match status" value="1"/>
</dbReference>
<evidence type="ECO:0000259" key="8">
    <source>
        <dbReference type="PROSITE" id="PS51077"/>
    </source>
</evidence>
<dbReference type="Gene3D" id="3.30.450.40">
    <property type="match status" value="1"/>
</dbReference>
<dbReference type="InterPro" id="IPR029016">
    <property type="entry name" value="GAF-like_dom_sf"/>
</dbReference>
<feature type="domain" description="HTH iclR-type" evidence="8">
    <location>
        <begin position="94"/>
        <end position="155"/>
    </location>
</feature>
<dbReference type="FunFam" id="1.10.10.10:FF:000056">
    <property type="entry name" value="IclR family transcriptional regulator"/>
    <property type="match status" value="1"/>
</dbReference>
<dbReference type="InterPro" id="IPR036388">
    <property type="entry name" value="WH-like_DNA-bd_sf"/>
</dbReference>
<gene>
    <name evidence="10" type="ORF">BCF44_12871</name>
</gene>
<protein>
    <recommendedName>
        <fullName evidence="6">Glycerol operon regulatory protein</fullName>
    </recommendedName>
</protein>
<dbReference type="PROSITE" id="PS51077">
    <property type="entry name" value="HTH_ICLR"/>
    <property type="match status" value="1"/>
</dbReference>
<dbReference type="AlphaFoldDB" id="A0A3E0GV13"/>
<dbReference type="GO" id="GO:0045892">
    <property type="term" value="P:negative regulation of DNA-templated transcription"/>
    <property type="evidence" value="ECO:0007669"/>
    <property type="project" value="TreeGrafter"/>
</dbReference>
<dbReference type="SMART" id="SM00346">
    <property type="entry name" value="HTH_ICLR"/>
    <property type="match status" value="1"/>
</dbReference>
<keyword evidence="2" id="KW-0805">Transcription regulation</keyword>
<dbReference type="Pfam" id="PF09339">
    <property type="entry name" value="HTH_IclR"/>
    <property type="match status" value="1"/>
</dbReference>
<dbReference type="PANTHER" id="PTHR30136:SF24">
    <property type="entry name" value="HTH-TYPE TRANSCRIPTIONAL REPRESSOR ALLR"/>
    <property type="match status" value="1"/>
</dbReference>
<evidence type="ECO:0000256" key="2">
    <source>
        <dbReference type="ARBA" id="ARBA00023015"/>
    </source>
</evidence>
<comment type="function">
    <text evidence="5">May be an activator protein for the gylABX operon.</text>
</comment>
<keyword evidence="1" id="KW-0319">Glycerol metabolism</keyword>
<dbReference type="Gene3D" id="1.10.10.10">
    <property type="entry name" value="Winged helix-like DNA-binding domain superfamily/Winged helix DNA-binding domain"/>
    <property type="match status" value="1"/>
</dbReference>
<proteinExistence type="predicted"/>
<keyword evidence="3 10" id="KW-0238">DNA-binding</keyword>
<dbReference type="EMBL" id="QUNO01000028">
    <property type="protein sequence ID" value="REH27767.1"/>
    <property type="molecule type" value="Genomic_DNA"/>
</dbReference>
<dbReference type="GO" id="GO:0003700">
    <property type="term" value="F:DNA-binding transcription factor activity"/>
    <property type="evidence" value="ECO:0007669"/>
    <property type="project" value="TreeGrafter"/>
</dbReference>
<evidence type="ECO:0000256" key="1">
    <source>
        <dbReference type="ARBA" id="ARBA00022798"/>
    </source>
</evidence>
<evidence type="ECO:0000256" key="6">
    <source>
        <dbReference type="ARBA" id="ARBA00070406"/>
    </source>
</evidence>
<reference evidence="10 11" key="1">
    <citation type="submission" date="2018-08" db="EMBL/GenBank/DDBJ databases">
        <title>Genomic Encyclopedia of Archaeal and Bacterial Type Strains, Phase II (KMG-II): from individual species to whole genera.</title>
        <authorList>
            <person name="Goeker M."/>
        </authorList>
    </citation>
    <scope>NUCLEOTIDE SEQUENCE [LARGE SCALE GENOMIC DNA]</scope>
    <source>
        <strain evidence="10 11">DSM 45791</strain>
    </source>
</reference>
<evidence type="ECO:0000256" key="7">
    <source>
        <dbReference type="SAM" id="MobiDB-lite"/>
    </source>
</evidence>
<name>A0A3E0GV13_9PSEU</name>
<evidence type="ECO:0000259" key="9">
    <source>
        <dbReference type="PROSITE" id="PS51078"/>
    </source>
</evidence>
<evidence type="ECO:0000313" key="10">
    <source>
        <dbReference type="EMBL" id="REH27767.1"/>
    </source>
</evidence>
<dbReference type="PANTHER" id="PTHR30136">
    <property type="entry name" value="HELIX-TURN-HELIX TRANSCRIPTIONAL REGULATOR, ICLR FAMILY"/>
    <property type="match status" value="1"/>
</dbReference>
<feature type="region of interest" description="Disordered" evidence="7">
    <location>
        <begin position="69"/>
        <end position="94"/>
    </location>
</feature>
<organism evidence="10 11">
    <name type="scientific">Kutzneria buriramensis</name>
    <dbReference type="NCBI Taxonomy" id="1045776"/>
    <lineage>
        <taxon>Bacteria</taxon>
        <taxon>Bacillati</taxon>
        <taxon>Actinomycetota</taxon>
        <taxon>Actinomycetes</taxon>
        <taxon>Pseudonocardiales</taxon>
        <taxon>Pseudonocardiaceae</taxon>
        <taxon>Kutzneria</taxon>
    </lineage>
</organism>
<evidence type="ECO:0000313" key="11">
    <source>
        <dbReference type="Proteomes" id="UP000256269"/>
    </source>
</evidence>
<accession>A0A3E0GV13</accession>
<feature type="domain" description="IclR-ED" evidence="9">
    <location>
        <begin position="156"/>
        <end position="335"/>
    </location>
</feature>
<dbReference type="InterPro" id="IPR036390">
    <property type="entry name" value="WH_DNA-bd_sf"/>
</dbReference>
<comment type="caution">
    <text evidence="10">The sequence shown here is derived from an EMBL/GenBank/DDBJ whole genome shotgun (WGS) entry which is preliminary data.</text>
</comment>
<evidence type="ECO:0000256" key="3">
    <source>
        <dbReference type="ARBA" id="ARBA00023125"/>
    </source>
</evidence>
<dbReference type="Proteomes" id="UP000256269">
    <property type="component" value="Unassembled WGS sequence"/>
</dbReference>
<keyword evidence="11" id="KW-1185">Reference proteome</keyword>
<evidence type="ECO:0000256" key="4">
    <source>
        <dbReference type="ARBA" id="ARBA00023163"/>
    </source>
</evidence>
<dbReference type="InterPro" id="IPR005471">
    <property type="entry name" value="Tscrpt_reg_IclR_N"/>
</dbReference>
<keyword evidence="4" id="KW-0804">Transcription</keyword>
<dbReference type="InterPro" id="IPR050707">
    <property type="entry name" value="HTH_MetabolicPath_Reg"/>
</dbReference>
<dbReference type="GO" id="GO:0003677">
    <property type="term" value="F:DNA binding"/>
    <property type="evidence" value="ECO:0007669"/>
    <property type="project" value="UniProtKB-KW"/>
</dbReference>
<dbReference type="PROSITE" id="PS51078">
    <property type="entry name" value="ICLR_ED"/>
    <property type="match status" value="1"/>
</dbReference>
<dbReference type="Pfam" id="PF01614">
    <property type="entry name" value="IclR_C"/>
    <property type="match status" value="1"/>
</dbReference>